<keyword evidence="2" id="KW-1185">Reference proteome</keyword>
<accession>A0ABZ0Z5F8</accession>
<organism evidence="1 2">
    <name type="scientific">phage Lak_Megaphage_Sonny</name>
    <dbReference type="NCBI Taxonomy" id="3109229"/>
    <lineage>
        <taxon>Viruses</taxon>
        <taxon>Duplodnaviria</taxon>
        <taxon>Heunggongvirae</taxon>
        <taxon>Uroviricota</taxon>
        <taxon>Caudoviricetes</taxon>
        <taxon>Caudoviricetes code 15 clade</taxon>
    </lineage>
</organism>
<evidence type="ECO:0000313" key="1">
    <source>
        <dbReference type="EMBL" id="WQJ53702.1"/>
    </source>
</evidence>
<dbReference type="EMBL" id="OR769223">
    <property type="protein sequence ID" value="WQJ53702.1"/>
    <property type="molecule type" value="Genomic_DNA"/>
</dbReference>
<reference evidence="1 2" key="1">
    <citation type="submission" date="2023-11" db="EMBL/GenBank/DDBJ databases">
        <authorList>
            <person name="Cook R."/>
            <person name="Crisci M."/>
            <person name="Pye H."/>
            <person name="Adriaenssens E."/>
            <person name="Santini J."/>
        </authorList>
    </citation>
    <scope>NUCLEOTIDE SEQUENCE [LARGE SCALE GENOMIC DNA]</scope>
    <source>
        <strain evidence="1">Lak_Megaphage_Sonny</strain>
    </source>
</reference>
<sequence length="188" mass="21832">MDNLKELLKSHAETVISFDQKIKDEMITGCSILKEYVEKTYIGKYIKNGDAYFYVNSIQEIVPIDNIENRRYRVYLRCNVYNTYGNDAFILLYKDDLVSLIFELDGSHKHNVLENFDISKYHVINKISPYDYEGNILSPGDKVLIFVNSEIKEGLIEGIDMETQKMKVNIPGISECVKVDSRNIIKKR</sequence>
<dbReference type="Proteomes" id="UP001358193">
    <property type="component" value="Segment"/>
</dbReference>
<name>A0ABZ0Z5F8_9CAUD</name>
<protein>
    <submittedName>
        <fullName evidence="1">Uncharacterized protein</fullName>
    </submittedName>
</protein>
<proteinExistence type="predicted"/>
<evidence type="ECO:0000313" key="2">
    <source>
        <dbReference type="Proteomes" id="UP001358193"/>
    </source>
</evidence>